<dbReference type="AlphaFoldDB" id="A0A7W8EDI2"/>
<organism evidence="1 2">
    <name type="scientific">Nonomuraea endophytica</name>
    <dbReference type="NCBI Taxonomy" id="714136"/>
    <lineage>
        <taxon>Bacteria</taxon>
        <taxon>Bacillati</taxon>
        <taxon>Actinomycetota</taxon>
        <taxon>Actinomycetes</taxon>
        <taxon>Streptosporangiales</taxon>
        <taxon>Streptosporangiaceae</taxon>
        <taxon>Nonomuraea</taxon>
    </lineage>
</organism>
<reference evidence="1 2" key="1">
    <citation type="submission" date="2020-08" db="EMBL/GenBank/DDBJ databases">
        <title>Genomic Encyclopedia of Type Strains, Phase IV (KMG-IV): sequencing the most valuable type-strain genomes for metagenomic binning, comparative biology and taxonomic classification.</title>
        <authorList>
            <person name="Goeker M."/>
        </authorList>
    </citation>
    <scope>NUCLEOTIDE SEQUENCE [LARGE SCALE GENOMIC DNA]</scope>
    <source>
        <strain evidence="1 2">DSM 45385</strain>
    </source>
</reference>
<dbReference type="Proteomes" id="UP000568380">
    <property type="component" value="Unassembled WGS sequence"/>
</dbReference>
<gene>
    <name evidence="1" type="ORF">HNR40_000742</name>
</gene>
<accession>A0A7W8EDI2</accession>
<evidence type="ECO:0000313" key="2">
    <source>
        <dbReference type="Proteomes" id="UP000568380"/>
    </source>
</evidence>
<proteinExistence type="predicted"/>
<comment type="caution">
    <text evidence="1">The sequence shown here is derived from an EMBL/GenBank/DDBJ whole genome shotgun (WGS) entry which is preliminary data.</text>
</comment>
<dbReference type="RefSeq" id="WP_246508749.1">
    <property type="nucleotide sequence ID" value="NZ_JACHIN010000001.1"/>
</dbReference>
<keyword evidence="2" id="KW-1185">Reference proteome</keyword>
<protein>
    <submittedName>
        <fullName evidence="1">Uncharacterized protein</fullName>
    </submittedName>
</protein>
<sequence>MSESTPSDGRYAELRRLGEEERHLAGELQKTRAQIAGLIQQLLPPHARAEKIDEVVQASGYSRTLIDALRYKNHPWHQSSKPKKE</sequence>
<name>A0A7W8EDI2_9ACTN</name>
<dbReference type="EMBL" id="JACHIN010000001">
    <property type="protein sequence ID" value="MBB5075296.1"/>
    <property type="molecule type" value="Genomic_DNA"/>
</dbReference>
<evidence type="ECO:0000313" key="1">
    <source>
        <dbReference type="EMBL" id="MBB5075296.1"/>
    </source>
</evidence>